<dbReference type="InterPro" id="IPR015300">
    <property type="entry name" value="DNA-bd_pseudobarrel_sf"/>
</dbReference>
<evidence type="ECO:0000259" key="6">
    <source>
        <dbReference type="SMART" id="SM01019"/>
    </source>
</evidence>
<gene>
    <name evidence="7" type="ORF">HAX54_012802</name>
</gene>
<evidence type="ECO:0000313" key="7">
    <source>
        <dbReference type="EMBL" id="MCD7471982.1"/>
    </source>
</evidence>
<dbReference type="CDD" id="cd10017">
    <property type="entry name" value="B3_DNA"/>
    <property type="match status" value="1"/>
</dbReference>
<comment type="caution">
    <text evidence="7">The sequence shown here is derived from an EMBL/GenBank/DDBJ whole genome shotgun (WGS) entry which is preliminary data.</text>
</comment>
<dbReference type="InterPro" id="IPR003340">
    <property type="entry name" value="B3_DNA-bd"/>
</dbReference>
<keyword evidence="8" id="KW-1185">Reference proteome</keyword>
<organism evidence="7 8">
    <name type="scientific">Datura stramonium</name>
    <name type="common">Jimsonweed</name>
    <name type="synonym">Common thornapple</name>
    <dbReference type="NCBI Taxonomy" id="4076"/>
    <lineage>
        <taxon>Eukaryota</taxon>
        <taxon>Viridiplantae</taxon>
        <taxon>Streptophyta</taxon>
        <taxon>Embryophyta</taxon>
        <taxon>Tracheophyta</taxon>
        <taxon>Spermatophyta</taxon>
        <taxon>Magnoliopsida</taxon>
        <taxon>eudicotyledons</taxon>
        <taxon>Gunneridae</taxon>
        <taxon>Pentapetalae</taxon>
        <taxon>asterids</taxon>
        <taxon>lamiids</taxon>
        <taxon>Solanales</taxon>
        <taxon>Solanaceae</taxon>
        <taxon>Solanoideae</taxon>
        <taxon>Datureae</taxon>
        <taxon>Datura</taxon>
    </lineage>
</organism>
<dbReference type="Proteomes" id="UP000823775">
    <property type="component" value="Unassembled WGS sequence"/>
</dbReference>
<evidence type="ECO:0000313" key="8">
    <source>
        <dbReference type="Proteomes" id="UP000823775"/>
    </source>
</evidence>
<sequence>MLSASDAGRIGRLVLPKKCAEAYFPPISNPEGLPIKVQDLKGKEWMFQFRFWPNNNSRMYVLEGVTPCIHSMQLQAGDIDQVCHLGSSFLLPVGVLLNLQAMGSSGNRSLDLYAENNKSWLTRKHGSEAWSNGNSVATNGNVSTKSTKFSEEVLANSSKKGFSSTTHVAAADSKSARAETKMSDDLVKESLETIVLFVVRGRVACQVQKKRPRIDKEDLVELKVTVVQAQGLMRPPLSGAPTVIVIEG</sequence>
<keyword evidence="2" id="KW-0805">Transcription regulation</keyword>
<dbReference type="EMBL" id="JACEIK010001751">
    <property type="protein sequence ID" value="MCD7471982.1"/>
    <property type="molecule type" value="Genomic_DNA"/>
</dbReference>
<dbReference type="PANTHER" id="PTHR46245">
    <property type="entry name" value="B3 DOMAIN-CONTAINING PROTEIN OS07G0563300"/>
    <property type="match status" value="1"/>
</dbReference>
<evidence type="ECO:0000256" key="3">
    <source>
        <dbReference type="ARBA" id="ARBA00023125"/>
    </source>
</evidence>
<feature type="domain" description="TF-B3" evidence="6">
    <location>
        <begin position="1"/>
        <end position="99"/>
    </location>
</feature>
<name>A0ABS8TKD1_DATST</name>
<dbReference type="PANTHER" id="PTHR46245:SF10">
    <property type="entry name" value="B3 DOMAIN-CONTAINING TRANSCRIPTION FACTOR VAL3"/>
    <property type="match status" value="1"/>
</dbReference>
<reference evidence="7 8" key="1">
    <citation type="journal article" date="2021" name="BMC Genomics">
        <title>Datura genome reveals duplications of psychoactive alkaloid biosynthetic genes and high mutation rate following tissue culture.</title>
        <authorList>
            <person name="Rajewski A."/>
            <person name="Carter-House D."/>
            <person name="Stajich J."/>
            <person name="Litt A."/>
        </authorList>
    </citation>
    <scope>NUCLEOTIDE SEQUENCE [LARGE SCALE GENOMIC DNA]</scope>
    <source>
        <strain evidence="7">AR-01</strain>
    </source>
</reference>
<proteinExistence type="predicted"/>
<dbReference type="SUPFAM" id="SSF101936">
    <property type="entry name" value="DNA-binding pseudobarrel domain"/>
    <property type="match status" value="1"/>
</dbReference>
<evidence type="ECO:0000256" key="5">
    <source>
        <dbReference type="ARBA" id="ARBA00023242"/>
    </source>
</evidence>
<comment type="subcellular location">
    <subcellularLocation>
        <location evidence="1">Nucleus</location>
    </subcellularLocation>
</comment>
<dbReference type="SMART" id="SM01019">
    <property type="entry name" value="B3"/>
    <property type="match status" value="1"/>
</dbReference>
<dbReference type="Gene3D" id="2.40.330.10">
    <property type="entry name" value="DNA-binding pseudobarrel domain"/>
    <property type="match status" value="1"/>
</dbReference>
<accession>A0ABS8TKD1</accession>
<evidence type="ECO:0000256" key="4">
    <source>
        <dbReference type="ARBA" id="ARBA00023163"/>
    </source>
</evidence>
<keyword evidence="5" id="KW-0539">Nucleus</keyword>
<keyword evidence="4" id="KW-0804">Transcription</keyword>
<evidence type="ECO:0000256" key="2">
    <source>
        <dbReference type="ARBA" id="ARBA00023015"/>
    </source>
</evidence>
<dbReference type="Pfam" id="PF02362">
    <property type="entry name" value="B3"/>
    <property type="match status" value="1"/>
</dbReference>
<evidence type="ECO:0000256" key="1">
    <source>
        <dbReference type="ARBA" id="ARBA00004123"/>
    </source>
</evidence>
<keyword evidence="3" id="KW-0238">DNA-binding</keyword>
<protein>
    <recommendedName>
        <fullName evidence="6">TF-B3 domain-containing protein</fullName>
    </recommendedName>
</protein>